<keyword evidence="1" id="KW-0547">Nucleotide-binding</keyword>
<evidence type="ECO:0000256" key="2">
    <source>
        <dbReference type="ARBA" id="ARBA00022840"/>
    </source>
</evidence>
<dbReference type="RefSeq" id="WP_006942208.1">
    <property type="nucleotide sequence ID" value="NZ_GL538208.1"/>
</dbReference>
<dbReference type="Pfam" id="PF25601">
    <property type="entry name" value="AAA_lid_14"/>
    <property type="match status" value="1"/>
</dbReference>
<accession>E2ZCY8</accession>
<dbReference type="PROSITE" id="PS50045">
    <property type="entry name" value="SIGMA54_INTERACT_4"/>
    <property type="match status" value="1"/>
</dbReference>
<dbReference type="SMART" id="SM00091">
    <property type="entry name" value="PAS"/>
    <property type="match status" value="1"/>
</dbReference>
<dbReference type="SUPFAM" id="SSF55785">
    <property type="entry name" value="PYP-like sensor domain (PAS domain)"/>
    <property type="match status" value="1"/>
</dbReference>
<keyword evidence="2" id="KW-0067">ATP-binding</keyword>
<dbReference type="Gene3D" id="3.40.50.10660">
    <property type="entry name" value="PrpR receptor domain-like"/>
    <property type="match status" value="1"/>
</dbReference>
<dbReference type="Gene3D" id="3.40.50.300">
    <property type="entry name" value="P-loop containing nucleotide triphosphate hydrolases"/>
    <property type="match status" value="1"/>
</dbReference>
<reference evidence="4 5" key="1">
    <citation type="submission" date="2010-08" db="EMBL/GenBank/DDBJ databases">
        <authorList>
            <person name="Weinstock G."/>
            <person name="Sodergren E."/>
            <person name="Clifton S."/>
            <person name="Fulton L."/>
            <person name="Fulton B."/>
            <person name="Courtney L."/>
            <person name="Fronick C."/>
            <person name="Harrison M."/>
            <person name="Strong C."/>
            <person name="Farmer C."/>
            <person name="Delahaunty K."/>
            <person name="Markovic C."/>
            <person name="Hall O."/>
            <person name="Minx P."/>
            <person name="Tomlinson C."/>
            <person name="Mitreva M."/>
            <person name="Hou S."/>
            <person name="Chen J."/>
            <person name="Wollam A."/>
            <person name="Pepin K.H."/>
            <person name="Johnson M."/>
            <person name="Bhonagiri V."/>
            <person name="Zhang X."/>
            <person name="Suruliraj S."/>
            <person name="Warren W."/>
            <person name="Chinwalla A."/>
            <person name="Mardis E.R."/>
            <person name="Wilson R.K."/>
        </authorList>
    </citation>
    <scope>NUCLEOTIDE SEQUENCE [LARGE SCALE GENOMIC DNA]</scope>
    <source>
        <strain evidence="4 5">F0359</strain>
    </source>
</reference>
<keyword evidence="5" id="KW-1185">Reference proteome</keyword>
<dbReference type="SUPFAM" id="SSF52540">
    <property type="entry name" value="P-loop containing nucleoside triphosphate hydrolases"/>
    <property type="match status" value="1"/>
</dbReference>
<evidence type="ECO:0000256" key="1">
    <source>
        <dbReference type="ARBA" id="ARBA00022741"/>
    </source>
</evidence>
<dbReference type="InterPro" id="IPR010524">
    <property type="entry name" value="Sig_transdc_resp-reg_PrpR_N"/>
</dbReference>
<dbReference type="GO" id="GO:0003677">
    <property type="term" value="F:DNA binding"/>
    <property type="evidence" value="ECO:0007669"/>
    <property type="project" value="InterPro"/>
</dbReference>
<dbReference type="GO" id="GO:0000156">
    <property type="term" value="F:phosphorelay response regulator activity"/>
    <property type="evidence" value="ECO:0007669"/>
    <property type="project" value="InterPro"/>
</dbReference>
<sequence length="606" mass="69085">MWELAKTVISELDHTDTDYDLYEADLLNQDEVVHTALKEGTQVFVTGGGSAARFKRNYSLPLIEFRVRDIDYMVAIQHAKQLGYSKIGVVYHKDATIVPRLSMYEQLSETMVCPIVFDDVSDLKESIEKTDCEVVIGAAATIDLAITLNKPYVRLYAGEETIRDACLRARDLAIQLFETKRNKRIFKSVLYTAQLGIVITDKDGKIEFMNKTMEKYIQASAQDLQAMSVEELFPNLPYKKLMENEACSNDSYHLIANTMMRCVMEKIVVYGKNSGVIMSFHPNPHNLRRKGKSIKNPFPVYKLKNITAYSDSMKGLVDSCHSIIPVEEHTMILGEIGTAREEVAMCLHNASHRADKTCITIDLALVDDDNANKIFYGYIEKGCRIDGLLVDANGGSVILKNIEMASLRVQAILSNAIYHKQIFLPGMALPDIFDIVFYTVALPEEEQKIRPDLRQALSINQLQIPVLRQRIEDIVPLFMKYLISLTKSKKIQSVTEKMERLLVTYTWPGNVTELRTVSIKYVKMLEQSSYRTAEWRYECLIKSIGEKNIIEAIRSMYPYSDGAKAENNEQLRKRIEKVKDLLGYTNEKIADLLAVSRTTVWRIMKK</sequence>
<dbReference type="PANTHER" id="PTHR32071">
    <property type="entry name" value="TRANSCRIPTIONAL REGULATORY PROTEIN"/>
    <property type="match status" value="1"/>
</dbReference>
<dbReference type="CDD" id="cd00130">
    <property type="entry name" value="PAS"/>
    <property type="match status" value="1"/>
</dbReference>
<dbReference type="eggNOG" id="COG3829">
    <property type="taxonomic scope" value="Bacteria"/>
</dbReference>
<dbReference type="Gene3D" id="3.40.50.2300">
    <property type="match status" value="1"/>
</dbReference>
<dbReference type="STRING" id="706434.HMPREF9429_01092"/>
<dbReference type="InterPro" id="IPR027417">
    <property type="entry name" value="P-loop_NTPase"/>
</dbReference>
<dbReference type="Pfam" id="PF06506">
    <property type="entry name" value="PrpR_N"/>
    <property type="match status" value="1"/>
</dbReference>
<dbReference type="InterPro" id="IPR058031">
    <property type="entry name" value="AAA_lid_NorR"/>
</dbReference>
<dbReference type="InterPro" id="IPR035965">
    <property type="entry name" value="PAS-like_dom_sf"/>
</dbReference>
<evidence type="ECO:0000313" key="4">
    <source>
        <dbReference type="EMBL" id="EFQ03909.1"/>
    </source>
</evidence>
<dbReference type="SUPFAM" id="SSF159800">
    <property type="entry name" value="PrpR receptor domain-like"/>
    <property type="match status" value="1"/>
</dbReference>
<comment type="caution">
    <text evidence="4">The sequence shown here is derived from an EMBL/GenBank/DDBJ whole genome shotgun (WGS) entry which is preliminary data.</text>
</comment>
<feature type="domain" description="Sigma-54 factor interaction" evidence="3">
    <location>
        <begin position="306"/>
        <end position="523"/>
    </location>
</feature>
<dbReference type="HOGENOM" id="CLU_000445_8_5_9"/>
<dbReference type="InterPro" id="IPR002078">
    <property type="entry name" value="Sigma_54_int"/>
</dbReference>
<dbReference type="Proteomes" id="UP000003195">
    <property type="component" value="Unassembled WGS sequence"/>
</dbReference>
<evidence type="ECO:0000313" key="5">
    <source>
        <dbReference type="Proteomes" id="UP000003195"/>
    </source>
</evidence>
<organism evidence="4 5">
    <name type="scientific">Megasphaera micronuciformis F0359</name>
    <dbReference type="NCBI Taxonomy" id="706434"/>
    <lineage>
        <taxon>Bacteria</taxon>
        <taxon>Bacillati</taxon>
        <taxon>Bacillota</taxon>
        <taxon>Negativicutes</taxon>
        <taxon>Veillonellales</taxon>
        <taxon>Veillonellaceae</taxon>
        <taxon>Megasphaera</taxon>
    </lineage>
</organism>
<gene>
    <name evidence="4" type="ORF">HMPREF9429_01092</name>
</gene>
<dbReference type="EMBL" id="AECS01000037">
    <property type="protein sequence ID" value="EFQ03909.1"/>
    <property type="molecule type" value="Genomic_DNA"/>
</dbReference>
<dbReference type="Gene3D" id="3.30.450.20">
    <property type="entry name" value="PAS domain"/>
    <property type="match status" value="1"/>
</dbReference>
<dbReference type="Gene3D" id="1.10.8.60">
    <property type="match status" value="1"/>
</dbReference>
<evidence type="ECO:0000259" key="3">
    <source>
        <dbReference type="PROSITE" id="PS50045"/>
    </source>
</evidence>
<proteinExistence type="predicted"/>
<dbReference type="InterPro" id="IPR000014">
    <property type="entry name" value="PAS"/>
</dbReference>
<dbReference type="GO" id="GO:0006355">
    <property type="term" value="P:regulation of DNA-templated transcription"/>
    <property type="evidence" value="ECO:0007669"/>
    <property type="project" value="InterPro"/>
</dbReference>
<protein>
    <submittedName>
        <fullName evidence="4">Sigma-54 interaction domain protein</fullName>
    </submittedName>
</protein>
<dbReference type="AlphaFoldDB" id="E2ZCY8"/>
<name>E2ZCY8_9FIRM</name>
<dbReference type="Pfam" id="PF00158">
    <property type="entry name" value="Sigma54_activat"/>
    <property type="match status" value="1"/>
</dbReference>
<dbReference type="GO" id="GO:0005524">
    <property type="term" value="F:ATP binding"/>
    <property type="evidence" value="ECO:0007669"/>
    <property type="project" value="UniProtKB-KW"/>
</dbReference>